<name>A0ABV3D939_9ACTN</name>
<dbReference type="PANTHER" id="PTHR30055:SF225">
    <property type="entry name" value="TRANSCRIPTIONAL REGULATORY PROTEIN-RELATED"/>
    <property type="match status" value="1"/>
</dbReference>
<protein>
    <submittedName>
        <fullName evidence="6">TetR/AcrR family transcriptional regulator</fullName>
    </submittedName>
</protein>
<dbReference type="Pfam" id="PF16859">
    <property type="entry name" value="TetR_C_11"/>
    <property type="match status" value="1"/>
</dbReference>
<comment type="caution">
    <text evidence="6">The sequence shown here is derived from an EMBL/GenBank/DDBJ whole genome shotgun (WGS) entry which is preliminary data.</text>
</comment>
<dbReference type="PROSITE" id="PS50977">
    <property type="entry name" value="HTH_TETR_2"/>
    <property type="match status" value="1"/>
</dbReference>
<dbReference type="InterPro" id="IPR009057">
    <property type="entry name" value="Homeodomain-like_sf"/>
</dbReference>
<evidence type="ECO:0000313" key="7">
    <source>
        <dbReference type="Proteomes" id="UP001551482"/>
    </source>
</evidence>
<dbReference type="InterPro" id="IPR050109">
    <property type="entry name" value="HTH-type_TetR-like_transc_reg"/>
</dbReference>
<keyword evidence="1" id="KW-0805">Transcription regulation</keyword>
<evidence type="ECO:0000313" key="6">
    <source>
        <dbReference type="EMBL" id="MEU8132254.1"/>
    </source>
</evidence>
<dbReference type="Pfam" id="PF00440">
    <property type="entry name" value="TetR_N"/>
    <property type="match status" value="1"/>
</dbReference>
<keyword evidence="3" id="KW-0804">Transcription</keyword>
<dbReference type="PANTHER" id="PTHR30055">
    <property type="entry name" value="HTH-TYPE TRANSCRIPTIONAL REGULATOR RUTR"/>
    <property type="match status" value="1"/>
</dbReference>
<dbReference type="InterPro" id="IPR011075">
    <property type="entry name" value="TetR_C"/>
</dbReference>
<sequence length="222" mass="23795">MTEVQAVPADVRVDVPKGAIHDVAAGVGCDHRRFPRRRGQVLARAISVAVVEELAERGYDALTFEGVAARAGTGKSTLYRRWADKPSMIVDCLADALPSPEKHELVGDLREDLLSVMYSYAVGCTGPLGIALRAVCGGASGCVELRRLWKERAVDPAIGLLRQVVQGAIGRGEARAGADAYECLIAGPAMIGQLYMANDTAPTREDVTRMVDNVLIPMLEPR</sequence>
<evidence type="ECO:0000256" key="4">
    <source>
        <dbReference type="PROSITE-ProRule" id="PRU00335"/>
    </source>
</evidence>
<dbReference type="InterPro" id="IPR036271">
    <property type="entry name" value="Tet_transcr_reg_TetR-rel_C_sf"/>
</dbReference>
<feature type="domain" description="HTH tetR-type" evidence="5">
    <location>
        <begin position="40"/>
        <end position="100"/>
    </location>
</feature>
<dbReference type="RefSeq" id="WP_358347778.1">
    <property type="nucleotide sequence ID" value="NZ_JBEZFP010000003.1"/>
</dbReference>
<proteinExistence type="predicted"/>
<gene>
    <name evidence="6" type="ORF">AB0C36_01970</name>
</gene>
<dbReference type="SUPFAM" id="SSF48498">
    <property type="entry name" value="Tetracyclin repressor-like, C-terminal domain"/>
    <property type="match status" value="1"/>
</dbReference>
<keyword evidence="7" id="KW-1185">Reference proteome</keyword>
<dbReference type="InterPro" id="IPR001647">
    <property type="entry name" value="HTH_TetR"/>
</dbReference>
<dbReference type="Proteomes" id="UP001551482">
    <property type="component" value="Unassembled WGS sequence"/>
</dbReference>
<keyword evidence="2 4" id="KW-0238">DNA-binding</keyword>
<evidence type="ECO:0000256" key="1">
    <source>
        <dbReference type="ARBA" id="ARBA00023015"/>
    </source>
</evidence>
<evidence type="ECO:0000256" key="2">
    <source>
        <dbReference type="ARBA" id="ARBA00023125"/>
    </source>
</evidence>
<dbReference type="Gene3D" id="1.10.357.10">
    <property type="entry name" value="Tetracycline Repressor, domain 2"/>
    <property type="match status" value="1"/>
</dbReference>
<dbReference type="EMBL" id="JBEZFP010000003">
    <property type="protein sequence ID" value="MEU8132254.1"/>
    <property type="molecule type" value="Genomic_DNA"/>
</dbReference>
<evidence type="ECO:0000259" key="5">
    <source>
        <dbReference type="PROSITE" id="PS50977"/>
    </source>
</evidence>
<feature type="DNA-binding region" description="H-T-H motif" evidence="4">
    <location>
        <begin position="63"/>
        <end position="82"/>
    </location>
</feature>
<accession>A0ABV3D939</accession>
<reference evidence="6 7" key="1">
    <citation type="submission" date="2024-06" db="EMBL/GenBank/DDBJ databases">
        <title>The Natural Products Discovery Center: Release of the First 8490 Sequenced Strains for Exploring Actinobacteria Biosynthetic Diversity.</title>
        <authorList>
            <person name="Kalkreuter E."/>
            <person name="Kautsar S.A."/>
            <person name="Yang D."/>
            <person name="Bader C.D."/>
            <person name="Teijaro C.N."/>
            <person name="Fluegel L."/>
            <person name="Davis C.M."/>
            <person name="Simpson J.R."/>
            <person name="Lauterbach L."/>
            <person name="Steele A.D."/>
            <person name="Gui C."/>
            <person name="Meng S."/>
            <person name="Li G."/>
            <person name="Viehrig K."/>
            <person name="Ye F."/>
            <person name="Su P."/>
            <person name="Kiefer A.F."/>
            <person name="Nichols A."/>
            <person name="Cepeda A.J."/>
            <person name="Yan W."/>
            <person name="Fan B."/>
            <person name="Jiang Y."/>
            <person name="Adhikari A."/>
            <person name="Zheng C.-J."/>
            <person name="Schuster L."/>
            <person name="Cowan T.M."/>
            <person name="Smanski M.J."/>
            <person name="Chevrette M.G."/>
            <person name="De Carvalho L.P.S."/>
            <person name="Shen B."/>
        </authorList>
    </citation>
    <scope>NUCLEOTIDE SEQUENCE [LARGE SCALE GENOMIC DNA]</scope>
    <source>
        <strain evidence="6 7">NPDC048946</strain>
    </source>
</reference>
<organism evidence="6 7">
    <name type="scientific">Streptodolium elevatio</name>
    <dbReference type="NCBI Taxonomy" id="3157996"/>
    <lineage>
        <taxon>Bacteria</taxon>
        <taxon>Bacillati</taxon>
        <taxon>Actinomycetota</taxon>
        <taxon>Actinomycetes</taxon>
        <taxon>Kitasatosporales</taxon>
        <taxon>Streptomycetaceae</taxon>
        <taxon>Streptodolium</taxon>
    </lineage>
</organism>
<evidence type="ECO:0000256" key="3">
    <source>
        <dbReference type="ARBA" id="ARBA00023163"/>
    </source>
</evidence>
<dbReference type="SUPFAM" id="SSF46689">
    <property type="entry name" value="Homeodomain-like"/>
    <property type="match status" value="1"/>
</dbReference>
<dbReference type="Gene3D" id="1.10.10.60">
    <property type="entry name" value="Homeodomain-like"/>
    <property type="match status" value="1"/>
</dbReference>